<dbReference type="GO" id="GO:0046982">
    <property type="term" value="F:protein heterodimerization activity"/>
    <property type="evidence" value="ECO:0007669"/>
    <property type="project" value="InterPro"/>
</dbReference>
<dbReference type="PANTHER" id="PTHR10252:SF54">
    <property type="entry name" value="CHROMATIN ACCESSIBILITY COMPLEX PROTEIN 1"/>
    <property type="match status" value="1"/>
</dbReference>
<dbReference type="PANTHER" id="PTHR10252">
    <property type="entry name" value="HISTONE-LIKE TRANSCRIPTION FACTOR CCAAT-RELATED"/>
    <property type="match status" value="1"/>
</dbReference>
<dbReference type="Pfam" id="PF00808">
    <property type="entry name" value="CBFD_NFYB_HMF"/>
    <property type="match status" value="1"/>
</dbReference>
<protein>
    <submittedName>
        <fullName evidence="3">Chromatin accessibility complex protein 1</fullName>
    </submittedName>
</protein>
<dbReference type="OrthoDB" id="1291358at2759"/>
<dbReference type="InterPro" id="IPR009072">
    <property type="entry name" value="Histone-fold"/>
</dbReference>
<dbReference type="Proteomes" id="UP000076858">
    <property type="component" value="Unassembled WGS sequence"/>
</dbReference>
<organism evidence="3 4">
    <name type="scientific">Daphnia magna</name>
    <dbReference type="NCBI Taxonomy" id="35525"/>
    <lineage>
        <taxon>Eukaryota</taxon>
        <taxon>Metazoa</taxon>
        <taxon>Ecdysozoa</taxon>
        <taxon>Arthropoda</taxon>
        <taxon>Crustacea</taxon>
        <taxon>Branchiopoda</taxon>
        <taxon>Diplostraca</taxon>
        <taxon>Cladocera</taxon>
        <taxon>Anomopoda</taxon>
        <taxon>Daphniidae</taxon>
        <taxon>Daphnia</taxon>
    </lineage>
</organism>
<evidence type="ECO:0000313" key="4">
    <source>
        <dbReference type="Proteomes" id="UP000076858"/>
    </source>
</evidence>
<evidence type="ECO:0000313" key="3">
    <source>
        <dbReference type="EMBL" id="KZS04791.1"/>
    </source>
</evidence>
<dbReference type="InterPro" id="IPR050568">
    <property type="entry name" value="Transcr_DNA_Rep_Reg"/>
</dbReference>
<reference evidence="3 4" key="1">
    <citation type="submission" date="2016-03" db="EMBL/GenBank/DDBJ databases">
        <title>EvidentialGene: Evidence-directed Construction of Genes on Genomes.</title>
        <authorList>
            <person name="Gilbert D.G."/>
            <person name="Choi J.-H."/>
            <person name="Mockaitis K."/>
            <person name="Colbourne J."/>
            <person name="Pfrender M."/>
        </authorList>
    </citation>
    <scope>NUCLEOTIDE SEQUENCE [LARGE SCALE GENOMIC DNA]</scope>
    <source>
        <strain evidence="3 4">Xinb3</strain>
        <tissue evidence="3">Complete organism</tissue>
    </source>
</reference>
<dbReference type="GO" id="GO:0008623">
    <property type="term" value="C:CHRAC"/>
    <property type="evidence" value="ECO:0007669"/>
    <property type="project" value="TreeGrafter"/>
</dbReference>
<dbReference type="InterPro" id="IPR003958">
    <property type="entry name" value="CBFA_NFYB_domain"/>
</dbReference>
<sequence length="110" mass="12636">MSSFKPKLGDGSIILPQARVKMIMKSSPDTESISTDALYFVTKATEFFVEHLVQEIYESTGKSNELTYKGLADIVQKSDSMHFLKDMVPRKITYKEYQEILKEKENSDLF</sequence>
<dbReference type="FunFam" id="1.10.20.10:FF:000184">
    <property type="match status" value="1"/>
</dbReference>
<evidence type="ECO:0000256" key="2">
    <source>
        <dbReference type="ARBA" id="ARBA00023242"/>
    </source>
</evidence>
<dbReference type="EMBL" id="LRGB01003056">
    <property type="protein sequence ID" value="KZS04791.1"/>
    <property type="molecule type" value="Genomic_DNA"/>
</dbReference>
<keyword evidence="2" id="KW-0539">Nucleus</keyword>
<dbReference type="AlphaFoldDB" id="A0A164M723"/>
<comment type="subcellular location">
    <subcellularLocation>
        <location evidence="1">Nucleus</location>
    </subcellularLocation>
</comment>
<dbReference type="STRING" id="35525.A0A164M723"/>
<accession>A0A164M723</accession>
<name>A0A164M723_9CRUS</name>
<keyword evidence="4" id="KW-1185">Reference proteome</keyword>
<comment type="caution">
    <text evidence="3">The sequence shown here is derived from an EMBL/GenBank/DDBJ whole genome shotgun (WGS) entry which is preliminary data.</text>
</comment>
<evidence type="ECO:0000256" key="1">
    <source>
        <dbReference type="ARBA" id="ARBA00004123"/>
    </source>
</evidence>
<dbReference type="GO" id="GO:0006261">
    <property type="term" value="P:DNA-templated DNA replication"/>
    <property type="evidence" value="ECO:0007669"/>
    <property type="project" value="TreeGrafter"/>
</dbReference>
<proteinExistence type="predicted"/>
<dbReference type="GO" id="GO:0006338">
    <property type="term" value="P:chromatin remodeling"/>
    <property type="evidence" value="ECO:0007669"/>
    <property type="project" value="TreeGrafter"/>
</dbReference>
<gene>
    <name evidence="3" type="ORF">APZ42_032157</name>
</gene>
<dbReference type="SUPFAM" id="SSF47113">
    <property type="entry name" value="Histone-fold"/>
    <property type="match status" value="1"/>
</dbReference>
<dbReference type="CDD" id="cd22924">
    <property type="entry name" value="HFD_CHRAC1-like"/>
    <property type="match status" value="1"/>
</dbReference>
<dbReference type="Gene3D" id="1.10.20.10">
    <property type="entry name" value="Histone, subunit A"/>
    <property type="match status" value="1"/>
</dbReference>